<accession>A0A9N9F7I0</accession>
<organism evidence="2 3">
    <name type="scientific">Acaulospora morrowiae</name>
    <dbReference type="NCBI Taxonomy" id="94023"/>
    <lineage>
        <taxon>Eukaryota</taxon>
        <taxon>Fungi</taxon>
        <taxon>Fungi incertae sedis</taxon>
        <taxon>Mucoromycota</taxon>
        <taxon>Glomeromycotina</taxon>
        <taxon>Glomeromycetes</taxon>
        <taxon>Diversisporales</taxon>
        <taxon>Acaulosporaceae</taxon>
        <taxon>Acaulospora</taxon>
    </lineage>
</organism>
<dbReference type="OrthoDB" id="10641158at2759"/>
<keyword evidence="3" id="KW-1185">Reference proteome</keyword>
<dbReference type="Proteomes" id="UP000789342">
    <property type="component" value="Unassembled WGS sequence"/>
</dbReference>
<keyword evidence="1" id="KW-1133">Transmembrane helix</keyword>
<keyword evidence="1" id="KW-0812">Transmembrane</keyword>
<reference evidence="2" key="1">
    <citation type="submission" date="2021-06" db="EMBL/GenBank/DDBJ databases">
        <authorList>
            <person name="Kallberg Y."/>
            <person name="Tangrot J."/>
            <person name="Rosling A."/>
        </authorList>
    </citation>
    <scope>NUCLEOTIDE SEQUENCE</scope>
    <source>
        <strain evidence="2">CL551</strain>
    </source>
</reference>
<dbReference type="EMBL" id="CAJVPV010002027">
    <property type="protein sequence ID" value="CAG8515923.1"/>
    <property type="molecule type" value="Genomic_DNA"/>
</dbReference>
<evidence type="ECO:0000313" key="3">
    <source>
        <dbReference type="Proteomes" id="UP000789342"/>
    </source>
</evidence>
<name>A0A9N9F7I0_9GLOM</name>
<comment type="caution">
    <text evidence="2">The sequence shown here is derived from an EMBL/GenBank/DDBJ whole genome shotgun (WGS) entry which is preliminary data.</text>
</comment>
<keyword evidence="1" id="KW-0472">Membrane</keyword>
<proteinExistence type="predicted"/>
<evidence type="ECO:0000256" key="1">
    <source>
        <dbReference type="SAM" id="Phobius"/>
    </source>
</evidence>
<evidence type="ECO:0000313" key="2">
    <source>
        <dbReference type="EMBL" id="CAG8515923.1"/>
    </source>
</evidence>
<protein>
    <submittedName>
        <fullName evidence="2">14008_t:CDS:1</fullName>
    </submittedName>
</protein>
<dbReference type="AlphaFoldDB" id="A0A9N9F7I0"/>
<sequence>MSEQKYPGYKELTSYLTRHKNRSLWSFLILYRDAIVATTPEDSCEKDLDNLWAGRFTQEITKFDTTLGNKVCFFIFCEVRATLLLIICLAWRTTEYDHLVSTPSPLFRRFNFVVDKGLLISEVDPERRRRAKDFDDYWDSIISECKTFILYSANVDDSSADFSLDTSSDSGKPKARKVVRTKGALPSRIRGNNLRDIERIRYNRVTNTAITLTTFILAFTITTTIVISPIITAANTTFSTATTITVTSTITLYRFL</sequence>
<feature type="transmembrane region" description="Helical" evidence="1">
    <location>
        <begin position="209"/>
        <end position="231"/>
    </location>
</feature>
<gene>
    <name evidence="2" type="ORF">AMORRO_LOCUS3964</name>
</gene>